<keyword evidence="2" id="KW-1185">Reference proteome</keyword>
<dbReference type="RefSeq" id="WP_203867154.1">
    <property type="nucleotide sequence ID" value="NZ_BONW01000016.1"/>
</dbReference>
<evidence type="ECO:0000313" key="2">
    <source>
        <dbReference type="Proteomes" id="UP000646749"/>
    </source>
</evidence>
<gene>
    <name evidence="1" type="ORF">Pen02_35910</name>
</gene>
<protein>
    <submittedName>
        <fullName evidence="1">Uncharacterized protein</fullName>
    </submittedName>
</protein>
<accession>A0ABQ4E1R7</accession>
<organism evidence="1 2">
    <name type="scientific">Plantactinospora endophytica</name>
    <dbReference type="NCBI Taxonomy" id="673535"/>
    <lineage>
        <taxon>Bacteria</taxon>
        <taxon>Bacillati</taxon>
        <taxon>Actinomycetota</taxon>
        <taxon>Actinomycetes</taxon>
        <taxon>Micromonosporales</taxon>
        <taxon>Micromonosporaceae</taxon>
        <taxon>Plantactinospora</taxon>
    </lineage>
</organism>
<evidence type="ECO:0000313" key="1">
    <source>
        <dbReference type="EMBL" id="GIG88655.1"/>
    </source>
</evidence>
<dbReference type="Proteomes" id="UP000646749">
    <property type="component" value="Unassembled WGS sequence"/>
</dbReference>
<sequence>MTALRLRRKAGAYHLEGYSATLRTGGSMRRGEIRTGAGGFQLDVTDARRCGVVARIGGRPVLRLHPDGCQLPGPGGPARWSPSRGGGVLVREGGRIEVHQAGRPGAPVRVEVTGSWPELELVALAACFATLSRRRRRILLTVAILGATGNG</sequence>
<proteinExistence type="predicted"/>
<reference evidence="1 2" key="1">
    <citation type="submission" date="2021-01" db="EMBL/GenBank/DDBJ databases">
        <title>Whole genome shotgun sequence of Plantactinospora endophytica NBRC 110450.</title>
        <authorList>
            <person name="Komaki H."/>
            <person name="Tamura T."/>
        </authorList>
    </citation>
    <scope>NUCLEOTIDE SEQUENCE [LARGE SCALE GENOMIC DNA]</scope>
    <source>
        <strain evidence="1 2">NBRC 110450</strain>
    </source>
</reference>
<comment type="caution">
    <text evidence="1">The sequence shown here is derived from an EMBL/GenBank/DDBJ whole genome shotgun (WGS) entry which is preliminary data.</text>
</comment>
<name>A0ABQ4E1R7_9ACTN</name>
<dbReference type="EMBL" id="BONW01000016">
    <property type="protein sequence ID" value="GIG88655.1"/>
    <property type="molecule type" value="Genomic_DNA"/>
</dbReference>